<evidence type="ECO:0000256" key="1">
    <source>
        <dbReference type="ARBA" id="ARBA00022468"/>
    </source>
</evidence>
<reference evidence="12 13" key="1">
    <citation type="submission" date="2020-06" db="EMBL/GenBank/DDBJ databases">
        <authorList>
            <person name="Li R."/>
            <person name="Bekaert M."/>
        </authorList>
    </citation>
    <scope>NUCLEOTIDE SEQUENCE [LARGE SCALE GENOMIC DNA]</scope>
    <source>
        <strain evidence="13">wild</strain>
    </source>
</reference>
<evidence type="ECO:0000256" key="5">
    <source>
        <dbReference type="ARBA" id="ARBA00022782"/>
    </source>
</evidence>
<dbReference type="Pfam" id="PF00620">
    <property type="entry name" value="RhoGAP"/>
    <property type="match status" value="1"/>
</dbReference>
<dbReference type="InterPro" id="IPR008936">
    <property type="entry name" value="Rho_GTPase_activation_prot"/>
</dbReference>
<dbReference type="Proteomes" id="UP000507470">
    <property type="component" value="Unassembled WGS sequence"/>
</dbReference>
<dbReference type="AlphaFoldDB" id="A0A6J8DDV0"/>
<evidence type="ECO:0000259" key="11">
    <source>
        <dbReference type="PROSITE" id="PS50238"/>
    </source>
</evidence>
<evidence type="ECO:0000256" key="6">
    <source>
        <dbReference type="ARBA" id="ARBA00022833"/>
    </source>
</evidence>
<evidence type="ECO:0000256" key="4">
    <source>
        <dbReference type="ARBA" id="ARBA00022771"/>
    </source>
</evidence>
<dbReference type="InterPro" id="IPR000198">
    <property type="entry name" value="RhoGAP_dom"/>
</dbReference>
<feature type="compositionally biased region" description="Polar residues" evidence="9">
    <location>
        <begin position="702"/>
        <end position="714"/>
    </location>
</feature>
<dbReference type="GO" id="GO:0051256">
    <property type="term" value="P:mitotic spindle midzone assembly"/>
    <property type="evidence" value="ECO:0007669"/>
    <property type="project" value="TreeGrafter"/>
</dbReference>
<keyword evidence="4" id="KW-0863">Zinc-finger</keyword>
<dbReference type="PANTHER" id="PTHR46199:SF3">
    <property type="entry name" value="RAC GTPASE-ACTIVATING PROTEIN 1"/>
    <property type="match status" value="1"/>
</dbReference>
<dbReference type="GO" id="GO:0007283">
    <property type="term" value="P:spermatogenesis"/>
    <property type="evidence" value="ECO:0007669"/>
    <property type="project" value="UniProtKB-KW"/>
</dbReference>
<evidence type="ECO:0000259" key="10">
    <source>
        <dbReference type="PROSITE" id="PS50081"/>
    </source>
</evidence>
<dbReference type="GO" id="GO:0005634">
    <property type="term" value="C:nucleus"/>
    <property type="evidence" value="ECO:0007669"/>
    <property type="project" value="TreeGrafter"/>
</dbReference>
<dbReference type="GO" id="GO:0005096">
    <property type="term" value="F:GTPase activator activity"/>
    <property type="evidence" value="ECO:0007669"/>
    <property type="project" value="UniProtKB-KW"/>
</dbReference>
<dbReference type="GO" id="GO:0051233">
    <property type="term" value="C:spindle midzone"/>
    <property type="evidence" value="ECO:0007669"/>
    <property type="project" value="TreeGrafter"/>
</dbReference>
<dbReference type="SMART" id="SM00324">
    <property type="entry name" value="RhoGAP"/>
    <property type="match status" value="1"/>
</dbReference>
<organism evidence="12 13">
    <name type="scientific">Mytilus coruscus</name>
    <name type="common">Sea mussel</name>
    <dbReference type="NCBI Taxonomy" id="42192"/>
    <lineage>
        <taxon>Eukaryota</taxon>
        <taxon>Metazoa</taxon>
        <taxon>Spiralia</taxon>
        <taxon>Lophotrochozoa</taxon>
        <taxon>Mollusca</taxon>
        <taxon>Bivalvia</taxon>
        <taxon>Autobranchia</taxon>
        <taxon>Pteriomorphia</taxon>
        <taxon>Mytilida</taxon>
        <taxon>Mytiloidea</taxon>
        <taxon>Mytilidae</taxon>
        <taxon>Mytilinae</taxon>
        <taxon>Mytilus</taxon>
    </lineage>
</organism>
<dbReference type="GO" id="GO:0032154">
    <property type="term" value="C:cleavage furrow"/>
    <property type="evidence" value="ECO:0007669"/>
    <property type="project" value="TreeGrafter"/>
</dbReference>
<dbReference type="GO" id="GO:0030496">
    <property type="term" value="C:midbody"/>
    <property type="evidence" value="ECO:0007669"/>
    <property type="project" value="TreeGrafter"/>
</dbReference>
<dbReference type="PROSITE" id="PS00479">
    <property type="entry name" value="ZF_DAG_PE_1"/>
    <property type="match status" value="1"/>
</dbReference>
<proteinExistence type="predicted"/>
<evidence type="ECO:0000256" key="3">
    <source>
        <dbReference type="ARBA" id="ARBA00022723"/>
    </source>
</evidence>
<dbReference type="PANTHER" id="PTHR46199">
    <property type="entry name" value="RAC GTPASE-ACTIVATING PROTEIN 1"/>
    <property type="match status" value="1"/>
</dbReference>
<dbReference type="Gene3D" id="3.30.60.20">
    <property type="match status" value="1"/>
</dbReference>
<dbReference type="GO" id="GO:0000281">
    <property type="term" value="P:mitotic cytokinesis"/>
    <property type="evidence" value="ECO:0007669"/>
    <property type="project" value="TreeGrafter"/>
</dbReference>
<dbReference type="OrthoDB" id="2218807at2759"/>
<evidence type="ECO:0000313" key="12">
    <source>
        <dbReference type="EMBL" id="CAC5406858.1"/>
    </source>
</evidence>
<dbReference type="SUPFAM" id="SSF48350">
    <property type="entry name" value="GTPase activation domain, GAP"/>
    <property type="match status" value="1"/>
</dbReference>
<dbReference type="GO" id="GO:0007266">
    <property type="term" value="P:Rho protein signal transduction"/>
    <property type="evidence" value="ECO:0007669"/>
    <property type="project" value="TreeGrafter"/>
</dbReference>
<dbReference type="CDD" id="cd04382">
    <property type="entry name" value="RhoGAP_MgcRacGAP"/>
    <property type="match status" value="1"/>
</dbReference>
<dbReference type="SUPFAM" id="SSF57889">
    <property type="entry name" value="Cysteine-rich domain"/>
    <property type="match status" value="1"/>
</dbReference>
<keyword evidence="2" id="KW-0217">Developmental protein</keyword>
<dbReference type="PROSITE" id="PS50081">
    <property type="entry name" value="ZF_DAG_PE_2"/>
    <property type="match status" value="1"/>
</dbReference>
<dbReference type="InterPro" id="IPR002219">
    <property type="entry name" value="PKC_DAG/PE"/>
</dbReference>
<keyword evidence="13" id="KW-1185">Reference proteome</keyword>
<keyword evidence="3" id="KW-0479">Metal-binding</keyword>
<keyword evidence="1" id="KW-0343">GTPase activation</keyword>
<dbReference type="EMBL" id="CACVKT020007264">
    <property type="protein sequence ID" value="CAC5406858.1"/>
    <property type="molecule type" value="Genomic_DNA"/>
</dbReference>
<feature type="coiled-coil region" evidence="8">
    <location>
        <begin position="128"/>
        <end position="190"/>
    </location>
</feature>
<keyword evidence="7" id="KW-0744">Spermatogenesis</keyword>
<feature type="compositionally biased region" description="Basic and acidic residues" evidence="9">
    <location>
        <begin position="281"/>
        <end position="294"/>
    </location>
</feature>
<evidence type="ECO:0000313" key="13">
    <source>
        <dbReference type="Proteomes" id="UP000507470"/>
    </source>
</evidence>
<evidence type="ECO:0000256" key="8">
    <source>
        <dbReference type="SAM" id="Coils"/>
    </source>
</evidence>
<dbReference type="FunFam" id="3.30.60.20:FF:000033">
    <property type="entry name" value="Rac GTPase-activating protein 1"/>
    <property type="match status" value="1"/>
</dbReference>
<dbReference type="CDD" id="cd20821">
    <property type="entry name" value="C1_MgcRacGAP"/>
    <property type="match status" value="1"/>
</dbReference>
<sequence>MDTKLTFLAAFDDLMRNAKVLQNLEDFVGNQQECQRKWRDAEVELDRIKEKVKALEEENSLLKTKLRHAHVQIEREADERRRIEHNKLELVTMDTKLTFLAAFDDLMRNAKVLQVGIEPEFRRFVGNQQECQRKWRDAEVELDRIKEKVKALEEENSLLKTKLRHAHVQIEREADERRRIEHNKLELDQQIGLVRELLCDKNSKSMLHDQDRERLAFLNTFTQQKSRLDTSPSRRLNTINESTHSILSDSDYDKTEDDLQTTYLRSGPKYKRPSAPPMEEAEPKRRRSDEEKESSLITTTTVTLDAVGKPIAATTNVTSGPQRKLNKSFSEPALDKYGSPTTRIADSEPESDDSCYATPGNRNNNRRKSRSRRTTSTADTPGMRKALSASKGLNRVHFFISKTVIKPETCTPCGKRIGFGRMAMKCKDCRASCHPDCKDSLPLPCIPTAPSTPGGTKLSGGLLSDYTPLDPPYIPGIVVHCVNEVEARGLNEIGLYRVPGSDSQVKELKKDFFKGKGIPNLSHIDDIHVICGCIKDFLRGLKEPLVTYGLWKDFVHAAENRDKCMGESEVYQAISKLPTPNRDTLAFLILHLIRVSECKECKMPSSNLAKVFGPTVIGYSVPDPEPLQMINETKYQAMVMDKFFEIPESYWEKFLNIDEENLYPNTYNTPKTPDVPKSYLGPIHTPETYENKSKTWGKNGMTPRSGSSKFNTFGSPRFGNKSRQVNKKPSHFFSSPMLN</sequence>
<keyword evidence="6" id="KW-0862">Zinc</keyword>
<dbReference type="GO" id="GO:0097149">
    <property type="term" value="C:centralspindlin complex"/>
    <property type="evidence" value="ECO:0007669"/>
    <property type="project" value="TreeGrafter"/>
</dbReference>
<keyword evidence="8" id="KW-0175">Coiled coil</keyword>
<keyword evidence="5" id="KW-0221">Differentiation</keyword>
<evidence type="ECO:0000256" key="2">
    <source>
        <dbReference type="ARBA" id="ARBA00022473"/>
    </source>
</evidence>
<name>A0A6J8DDV0_MYTCO</name>
<evidence type="ECO:0000256" key="9">
    <source>
        <dbReference type="SAM" id="MobiDB-lite"/>
    </source>
</evidence>
<feature type="compositionally biased region" description="Basic residues" evidence="9">
    <location>
        <begin position="364"/>
        <end position="373"/>
    </location>
</feature>
<feature type="coiled-coil region" evidence="8">
    <location>
        <begin position="31"/>
        <end position="72"/>
    </location>
</feature>
<dbReference type="InterPro" id="IPR046349">
    <property type="entry name" value="C1-like_sf"/>
</dbReference>
<feature type="domain" description="Phorbol-ester/DAG-type" evidence="10">
    <location>
        <begin position="396"/>
        <end position="445"/>
    </location>
</feature>
<dbReference type="GO" id="GO:0008270">
    <property type="term" value="F:zinc ion binding"/>
    <property type="evidence" value="ECO:0007669"/>
    <property type="project" value="UniProtKB-KW"/>
</dbReference>
<feature type="region of interest" description="Disordered" evidence="9">
    <location>
        <begin position="690"/>
        <end position="739"/>
    </location>
</feature>
<feature type="domain" description="Rho-GAP" evidence="11">
    <location>
        <begin position="467"/>
        <end position="651"/>
    </location>
</feature>
<feature type="region of interest" description="Disordered" evidence="9">
    <location>
        <begin position="263"/>
        <end position="387"/>
    </location>
</feature>
<dbReference type="Gene3D" id="1.10.555.10">
    <property type="entry name" value="Rho GTPase activation protein"/>
    <property type="match status" value="1"/>
</dbReference>
<dbReference type="GO" id="GO:0030154">
    <property type="term" value="P:cell differentiation"/>
    <property type="evidence" value="ECO:0007669"/>
    <property type="project" value="UniProtKB-KW"/>
</dbReference>
<protein>
    <submittedName>
        <fullName evidence="12">RACGAP1</fullName>
    </submittedName>
</protein>
<dbReference type="PROSITE" id="PS50238">
    <property type="entry name" value="RHOGAP"/>
    <property type="match status" value="1"/>
</dbReference>
<dbReference type="SMART" id="SM00109">
    <property type="entry name" value="C1"/>
    <property type="match status" value="1"/>
</dbReference>
<gene>
    <name evidence="12" type="ORF">MCOR_40382</name>
</gene>
<dbReference type="Pfam" id="PF00130">
    <property type="entry name" value="C1_1"/>
    <property type="match status" value="1"/>
</dbReference>
<accession>A0A6J8DDV0</accession>
<evidence type="ECO:0000256" key="7">
    <source>
        <dbReference type="ARBA" id="ARBA00022871"/>
    </source>
</evidence>